<dbReference type="Gene3D" id="3.40.630.30">
    <property type="match status" value="1"/>
</dbReference>
<evidence type="ECO:0000313" key="3">
    <source>
        <dbReference type="Proteomes" id="UP001219605"/>
    </source>
</evidence>
<feature type="domain" description="N-acetyltransferase" evidence="1">
    <location>
        <begin position="37"/>
        <end position="176"/>
    </location>
</feature>
<dbReference type="EMBL" id="CP118615">
    <property type="protein sequence ID" value="WDZ82412.1"/>
    <property type="molecule type" value="Genomic_DNA"/>
</dbReference>
<dbReference type="PROSITE" id="PS51186">
    <property type="entry name" value="GNAT"/>
    <property type="match status" value="1"/>
</dbReference>
<dbReference type="InterPro" id="IPR016181">
    <property type="entry name" value="Acyl_CoA_acyltransferase"/>
</dbReference>
<organism evidence="2 3">
    <name type="scientific">Micromonospora cathayae</name>
    <dbReference type="NCBI Taxonomy" id="3028804"/>
    <lineage>
        <taxon>Bacteria</taxon>
        <taxon>Bacillati</taxon>
        <taxon>Actinomycetota</taxon>
        <taxon>Actinomycetes</taxon>
        <taxon>Micromonosporales</taxon>
        <taxon>Micromonosporaceae</taxon>
        <taxon>Micromonospora</taxon>
    </lineage>
</organism>
<accession>A0ABY7ZHV1</accession>
<dbReference type="InterPro" id="IPR000182">
    <property type="entry name" value="GNAT_dom"/>
</dbReference>
<evidence type="ECO:0000259" key="1">
    <source>
        <dbReference type="PROSITE" id="PS51186"/>
    </source>
</evidence>
<dbReference type="PANTHER" id="PTHR43610">
    <property type="entry name" value="BLL6696 PROTEIN"/>
    <property type="match status" value="1"/>
</dbReference>
<dbReference type="SUPFAM" id="SSF55729">
    <property type="entry name" value="Acyl-CoA N-acyltransferases (Nat)"/>
    <property type="match status" value="1"/>
</dbReference>
<reference evidence="2 3" key="1">
    <citation type="submission" date="2023-02" db="EMBL/GenBank/DDBJ databases">
        <authorList>
            <person name="Mo P."/>
        </authorList>
    </citation>
    <scope>NUCLEOTIDE SEQUENCE [LARGE SCALE GENOMIC DNA]</scope>
    <source>
        <strain evidence="2 3">HUAS 3</strain>
    </source>
</reference>
<dbReference type="Proteomes" id="UP001219605">
    <property type="component" value="Chromosome"/>
</dbReference>
<name>A0ABY7ZHV1_9ACTN</name>
<dbReference type="PANTHER" id="PTHR43610:SF1">
    <property type="entry name" value="N-ACETYLTRANSFERASE DOMAIN-CONTAINING PROTEIN"/>
    <property type="match status" value="1"/>
</dbReference>
<sequence>MNLKPVTLEGRAVRLEPLGFQHVDDLAAAARHDAIWTYLDVPTPDSRYAVERLIRDALTEQERAARLPFAIVERATGTAVGSTSFIDIRPHDRTVEIGWTWLTPGRWGRGINTEAKYLLMRHAFEEQQAGRVAIKTDLRNERSQRAIARLGAVREGVWRNHRLLSTGTYRDSVFYSVIDSEWPAVRRRLEAGPEPSARD</sequence>
<gene>
    <name evidence="2" type="ORF">PVK37_18185</name>
</gene>
<proteinExistence type="predicted"/>
<protein>
    <submittedName>
        <fullName evidence="2">GNAT family protein</fullName>
    </submittedName>
</protein>
<dbReference type="RefSeq" id="WP_275028650.1">
    <property type="nucleotide sequence ID" value="NZ_CP118615.1"/>
</dbReference>
<keyword evidence="3" id="KW-1185">Reference proteome</keyword>
<dbReference type="Pfam" id="PF13302">
    <property type="entry name" value="Acetyltransf_3"/>
    <property type="match status" value="1"/>
</dbReference>
<evidence type="ECO:0000313" key="2">
    <source>
        <dbReference type="EMBL" id="WDZ82412.1"/>
    </source>
</evidence>